<keyword evidence="2" id="KW-1185">Reference proteome</keyword>
<dbReference type="SUPFAM" id="SSF74650">
    <property type="entry name" value="Galactose mutarotase-like"/>
    <property type="match status" value="1"/>
</dbReference>
<dbReference type="GO" id="GO:0005975">
    <property type="term" value="P:carbohydrate metabolic process"/>
    <property type="evidence" value="ECO:0007669"/>
    <property type="project" value="InterPro"/>
</dbReference>
<evidence type="ECO:0000313" key="2">
    <source>
        <dbReference type="Proteomes" id="UP000464186"/>
    </source>
</evidence>
<dbReference type="Gene3D" id="2.70.98.10">
    <property type="match status" value="1"/>
</dbReference>
<reference evidence="1 2" key="1">
    <citation type="submission" date="2020-01" db="EMBL/GenBank/DDBJ databases">
        <title>Pseudarthrobacter psychrotolerans sp. nov., isolated from antarctic soil.</title>
        <authorList>
            <person name="Shin Y."/>
            <person name="Park W."/>
        </authorList>
    </citation>
    <scope>NUCLEOTIDE SEQUENCE [LARGE SCALE GENOMIC DNA]</scope>
    <source>
        <strain evidence="1 2">YJ56</strain>
    </source>
</reference>
<accession>A0A6P1NNB2</accession>
<dbReference type="Proteomes" id="UP000464186">
    <property type="component" value="Chromosome"/>
</dbReference>
<dbReference type="GO" id="GO:0030246">
    <property type="term" value="F:carbohydrate binding"/>
    <property type="evidence" value="ECO:0007669"/>
    <property type="project" value="InterPro"/>
</dbReference>
<evidence type="ECO:0000313" key="1">
    <source>
        <dbReference type="EMBL" id="QHK19032.1"/>
    </source>
</evidence>
<gene>
    <name evidence="1" type="ORF">GU243_03865</name>
</gene>
<dbReference type="EMBL" id="CP047898">
    <property type="protein sequence ID" value="QHK19032.1"/>
    <property type="molecule type" value="Genomic_DNA"/>
</dbReference>
<dbReference type="InterPro" id="IPR014718">
    <property type="entry name" value="GH-type_carb-bd"/>
</dbReference>
<proteinExistence type="predicted"/>
<sequence length="63" mass="6726">MAWGRACPWLQIRTADKPATAADRLGLAVEPMTCPPDAFNSGEDLIQLEPGSSHQAGWSIFAA</sequence>
<dbReference type="InterPro" id="IPR011013">
    <property type="entry name" value="Gal_mutarotase_sf_dom"/>
</dbReference>
<dbReference type="AlphaFoldDB" id="A0A6P1NNB2"/>
<dbReference type="KEGG" id="psey:GU243_03865"/>
<organism evidence="1 2">
    <name type="scientific">Pseudarthrobacter psychrotolerans</name>
    <dbReference type="NCBI Taxonomy" id="2697569"/>
    <lineage>
        <taxon>Bacteria</taxon>
        <taxon>Bacillati</taxon>
        <taxon>Actinomycetota</taxon>
        <taxon>Actinomycetes</taxon>
        <taxon>Micrococcales</taxon>
        <taxon>Micrococcaceae</taxon>
        <taxon>Pseudarthrobacter</taxon>
    </lineage>
</organism>
<dbReference type="GO" id="GO:0003824">
    <property type="term" value="F:catalytic activity"/>
    <property type="evidence" value="ECO:0007669"/>
    <property type="project" value="InterPro"/>
</dbReference>
<name>A0A6P1NNB2_9MICC</name>
<protein>
    <submittedName>
        <fullName evidence="1">Uncharacterized protein</fullName>
    </submittedName>
</protein>